<dbReference type="AlphaFoldDB" id="A0A2N3IIG6"/>
<dbReference type="InterPro" id="IPR036457">
    <property type="entry name" value="PPM-type-like_dom_sf"/>
</dbReference>
<evidence type="ECO:0000256" key="2">
    <source>
        <dbReference type="SAM" id="Phobius"/>
    </source>
</evidence>
<dbReference type="SMART" id="SM00331">
    <property type="entry name" value="PP2C_SIG"/>
    <property type="match status" value="1"/>
</dbReference>
<keyword evidence="2" id="KW-0472">Membrane</keyword>
<gene>
    <name evidence="4" type="ORF">Rain11_0792</name>
</gene>
<reference evidence="4 5" key="1">
    <citation type="submission" date="2017-06" db="EMBL/GenBank/DDBJ databases">
        <title>Raineya orbicola gen. nov., sp. nov. a slightly thermophilic bacterium of the phylum Bacteroidetes and the description of Raineyaceae fam. nov.</title>
        <authorList>
            <person name="Albuquerque L."/>
            <person name="Polonia A.R.M."/>
            <person name="Barroso C."/>
            <person name="Froufe H.J.C."/>
            <person name="Lage O."/>
            <person name="Lobo-Da-Cunha A."/>
            <person name="Egas C."/>
            <person name="Da Costa M.S."/>
        </authorList>
    </citation>
    <scope>NUCLEOTIDE SEQUENCE [LARGE SCALE GENOMIC DNA]</scope>
    <source>
        <strain evidence="4 5">SPSPC-11</strain>
    </source>
</reference>
<dbReference type="OrthoDB" id="9801841at2"/>
<dbReference type="RefSeq" id="WP_101358056.1">
    <property type="nucleotide sequence ID" value="NZ_NKXO01000010.1"/>
</dbReference>
<dbReference type="Pfam" id="PF13672">
    <property type="entry name" value="PP2C_2"/>
    <property type="match status" value="1"/>
</dbReference>
<dbReference type="NCBIfam" id="NF033484">
    <property type="entry name" value="Stp1_PP2C_phos"/>
    <property type="match status" value="1"/>
</dbReference>
<protein>
    <submittedName>
        <fullName evidence="4">Protein phosphatase 2C</fullName>
    </submittedName>
</protein>
<evidence type="ECO:0000313" key="4">
    <source>
        <dbReference type="EMBL" id="PKQ70132.1"/>
    </source>
</evidence>
<name>A0A2N3IIG6_9BACT</name>
<dbReference type="EMBL" id="NKXO01000010">
    <property type="protein sequence ID" value="PKQ70132.1"/>
    <property type="molecule type" value="Genomic_DNA"/>
</dbReference>
<evidence type="ECO:0000256" key="1">
    <source>
        <dbReference type="SAM" id="MobiDB-lite"/>
    </source>
</evidence>
<feature type="compositionally biased region" description="Low complexity" evidence="1">
    <location>
        <begin position="390"/>
        <end position="405"/>
    </location>
</feature>
<dbReference type="SMART" id="SM00332">
    <property type="entry name" value="PP2Cc"/>
    <property type="match status" value="1"/>
</dbReference>
<dbReference type="SUPFAM" id="SSF81606">
    <property type="entry name" value="PP2C-like"/>
    <property type="match status" value="1"/>
</dbReference>
<dbReference type="PROSITE" id="PS51746">
    <property type="entry name" value="PPM_2"/>
    <property type="match status" value="1"/>
</dbReference>
<organism evidence="4 5">
    <name type="scientific">Raineya orbicola</name>
    <dbReference type="NCBI Taxonomy" id="2016530"/>
    <lineage>
        <taxon>Bacteria</taxon>
        <taxon>Pseudomonadati</taxon>
        <taxon>Bacteroidota</taxon>
        <taxon>Cytophagia</taxon>
        <taxon>Cytophagales</taxon>
        <taxon>Raineyaceae</taxon>
        <taxon>Raineya</taxon>
    </lineage>
</organism>
<sequence length="411" mass="46206">MKSSTQELKNFEFGNATDVGKVRSNNEDYLGYFQTPNGHLFVLCDGMGGHQAGEKASQLAVESLKDFFNKEFYTSPQEALRKAIVEANWIIFSTSQKFSEYAGMGTTLVAVLIRDNQVFYAHVGDSRLYYFEQATQTLHRITKDHSFVQELVDRGLIKDEDAEKHPRKNEILRALGIHQEVVPEVGTLPILPADNDLLLLCSDGLNGMISDFQIAEIITDKTLNILQRTQKLIEKANEAGGTDNITVQLVRFYAQQRSQATLPAGIYKSVVLTQLPSGKKISSKHYILGGVIAVVALLVGVWAFQHSGTAEKKSTDTLQAKPTPDYSQRKYPVENKQENEEYTQPKDSTEKKKDTKLKPKPTEKDEKKQEKTDKKTTENPKKDTKTTDAKSNTQKNNPKNTQQNKSKTEQK</sequence>
<dbReference type="PANTHER" id="PTHR13832">
    <property type="entry name" value="PROTEIN PHOSPHATASE 2C"/>
    <property type="match status" value="1"/>
</dbReference>
<feature type="compositionally biased region" description="Basic and acidic residues" evidence="1">
    <location>
        <begin position="327"/>
        <end position="388"/>
    </location>
</feature>
<dbReference type="GO" id="GO:0004722">
    <property type="term" value="F:protein serine/threonine phosphatase activity"/>
    <property type="evidence" value="ECO:0007669"/>
    <property type="project" value="InterPro"/>
</dbReference>
<feature type="region of interest" description="Disordered" evidence="1">
    <location>
        <begin position="310"/>
        <end position="411"/>
    </location>
</feature>
<proteinExistence type="predicted"/>
<evidence type="ECO:0000313" key="5">
    <source>
        <dbReference type="Proteomes" id="UP000233387"/>
    </source>
</evidence>
<accession>A0A2N3IIG6</accession>
<comment type="caution">
    <text evidence="4">The sequence shown here is derived from an EMBL/GenBank/DDBJ whole genome shotgun (WGS) entry which is preliminary data.</text>
</comment>
<keyword evidence="5" id="KW-1185">Reference proteome</keyword>
<dbReference type="Gene3D" id="3.60.40.10">
    <property type="entry name" value="PPM-type phosphatase domain"/>
    <property type="match status" value="1"/>
</dbReference>
<dbReference type="InterPro" id="IPR015655">
    <property type="entry name" value="PP2C"/>
</dbReference>
<dbReference type="CDD" id="cd00143">
    <property type="entry name" value="PP2Cc"/>
    <property type="match status" value="1"/>
</dbReference>
<feature type="transmembrane region" description="Helical" evidence="2">
    <location>
        <begin position="286"/>
        <end position="304"/>
    </location>
</feature>
<keyword evidence="2" id="KW-1133">Transmembrane helix</keyword>
<dbReference type="PANTHER" id="PTHR13832:SF860">
    <property type="entry name" value="PROTEIN PHOSPHATASE PHPP"/>
    <property type="match status" value="1"/>
</dbReference>
<dbReference type="Proteomes" id="UP000233387">
    <property type="component" value="Unassembled WGS sequence"/>
</dbReference>
<evidence type="ECO:0000259" key="3">
    <source>
        <dbReference type="PROSITE" id="PS51746"/>
    </source>
</evidence>
<keyword evidence="2" id="KW-0812">Transmembrane</keyword>
<feature type="domain" description="PPM-type phosphatase" evidence="3">
    <location>
        <begin position="12"/>
        <end position="252"/>
    </location>
</feature>
<dbReference type="InterPro" id="IPR001932">
    <property type="entry name" value="PPM-type_phosphatase-like_dom"/>
</dbReference>